<name>A0A411Z0L1_9RHOB</name>
<dbReference type="AlphaFoldDB" id="A0A411Z0L1"/>
<feature type="transmembrane region" description="Helical" evidence="1">
    <location>
        <begin position="12"/>
        <end position="30"/>
    </location>
</feature>
<keyword evidence="1" id="KW-0812">Transmembrane</keyword>
<reference evidence="2 3" key="1">
    <citation type="submission" date="2018-08" db="EMBL/GenBank/DDBJ databases">
        <title>Flavobacterium tibetense sp. nov., isolated from a wetland YonghuCo on Tibetan Plateau.</title>
        <authorList>
            <person name="Phurbu D."/>
            <person name="Lu H."/>
            <person name="Xing P."/>
        </authorList>
    </citation>
    <scope>NUCLEOTIDE SEQUENCE [LARGE SCALE GENOMIC DNA]</scope>
    <source>
        <strain evidence="2 3">DJC</strain>
    </source>
</reference>
<gene>
    <name evidence="2" type="ORF">D1012_13155</name>
</gene>
<evidence type="ECO:0000313" key="3">
    <source>
        <dbReference type="Proteomes" id="UP000284547"/>
    </source>
</evidence>
<accession>A0A411Z0L1</accession>
<organism evidence="2 3">
    <name type="scientific">Pseudotabrizicola alkalilacus</name>
    <dbReference type="NCBI Taxonomy" id="2305252"/>
    <lineage>
        <taxon>Bacteria</taxon>
        <taxon>Pseudomonadati</taxon>
        <taxon>Pseudomonadota</taxon>
        <taxon>Alphaproteobacteria</taxon>
        <taxon>Rhodobacterales</taxon>
        <taxon>Paracoccaceae</taxon>
        <taxon>Pseudotabrizicola</taxon>
    </lineage>
</organism>
<comment type="caution">
    <text evidence="2">The sequence shown here is derived from an EMBL/GenBank/DDBJ whole genome shotgun (WGS) entry which is preliminary data.</text>
</comment>
<dbReference type="Proteomes" id="UP000284547">
    <property type="component" value="Unassembled WGS sequence"/>
</dbReference>
<keyword evidence="3" id="KW-1185">Reference proteome</keyword>
<sequence length="60" mass="6449">MSGVRVSRSGRVLQAMLVAQVALAGLIVFGDFRQVLPDLFRANPTPPADVPPPHLISGRR</sequence>
<keyword evidence="1" id="KW-0472">Membrane</keyword>
<proteinExistence type="predicted"/>
<protein>
    <submittedName>
        <fullName evidence="2">Uncharacterized protein</fullName>
    </submittedName>
</protein>
<keyword evidence="1" id="KW-1133">Transmembrane helix</keyword>
<dbReference type="EMBL" id="QWEY01000007">
    <property type="protein sequence ID" value="RGP36615.1"/>
    <property type="molecule type" value="Genomic_DNA"/>
</dbReference>
<evidence type="ECO:0000256" key="1">
    <source>
        <dbReference type="SAM" id="Phobius"/>
    </source>
</evidence>
<evidence type="ECO:0000313" key="2">
    <source>
        <dbReference type="EMBL" id="RGP36615.1"/>
    </source>
</evidence>